<organism evidence="2 3">
    <name type="scientific">Dacryopinax primogenitus (strain DJM 731)</name>
    <name type="common">Brown rot fungus</name>
    <dbReference type="NCBI Taxonomy" id="1858805"/>
    <lineage>
        <taxon>Eukaryota</taxon>
        <taxon>Fungi</taxon>
        <taxon>Dikarya</taxon>
        <taxon>Basidiomycota</taxon>
        <taxon>Agaricomycotina</taxon>
        <taxon>Dacrymycetes</taxon>
        <taxon>Dacrymycetales</taxon>
        <taxon>Dacrymycetaceae</taxon>
        <taxon>Dacryopinax</taxon>
    </lineage>
</organism>
<keyword evidence="3" id="KW-1185">Reference proteome</keyword>
<dbReference type="Proteomes" id="UP000030653">
    <property type="component" value="Unassembled WGS sequence"/>
</dbReference>
<dbReference type="AlphaFoldDB" id="M5G0W9"/>
<feature type="compositionally biased region" description="Low complexity" evidence="1">
    <location>
        <begin position="74"/>
        <end position="89"/>
    </location>
</feature>
<evidence type="ECO:0000313" key="2">
    <source>
        <dbReference type="EMBL" id="EJT97432.1"/>
    </source>
</evidence>
<gene>
    <name evidence="2" type="ORF">DACRYDRAFT_119524</name>
</gene>
<evidence type="ECO:0000256" key="1">
    <source>
        <dbReference type="SAM" id="MobiDB-lite"/>
    </source>
</evidence>
<feature type="region of interest" description="Disordered" evidence="1">
    <location>
        <begin position="74"/>
        <end position="93"/>
    </location>
</feature>
<dbReference type="OrthoDB" id="10627969at2759"/>
<accession>M5G0W9</accession>
<sequence length="345" mass="38477">MDFRADFRTAYTSRTPTPQFKQLILLSFFMAPSSSTFGTTANFQQSTDSQPPETRGEAFNSIHFGNVPTLDFPSPAIPAHSPSASSIPPQLRAPRSVAPLEPSVSPVAILRNTTQPRIGGSFLRRLDATDGLSVNEERLAHAQQTRIESRHSTRLDPLRPVRSTSSPLSISVLVLPAPISGDSYFPVHARRCQYRGVRGDVFIRLLESLHRHNLLFHLDLSPQATIQQFTLTILSRMKANRLAFPTNPTPQSSSPHAPPFVFVRPSSGRQVQSALGRYKVQNIDQQQPLLRQLIKLYAGWKDTRDLFCDRLAVFIAPAFGSIIGPLSPLQDEYHRCFASFVFYLS</sequence>
<dbReference type="GeneID" id="63685871"/>
<dbReference type="RefSeq" id="XP_040624330.1">
    <property type="nucleotide sequence ID" value="XM_040770809.1"/>
</dbReference>
<evidence type="ECO:0000313" key="3">
    <source>
        <dbReference type="Proteomes" id="UP000030653"/>
    </source>
</evidence>
<name>M5G0W9_DACPD</name>
<dbReference type="EMBL" id="JH795877">
    <property type="protein sequence ID" value="EJT97432.1"/>
    <property type="molecule type" value="Genomic_DNA"/>
</dbReference>
<protein>
    <submittedName>
        <fullName evidence="2">Uncharacterized protein</fullName>
    </submittedName>
</protein>
<dbReference type="HOGENOM" id="CLU_804159_0_0_1"/>
<proteinExistence type="predicted"/>
<reference evidence="2 3" key="1">
    <citation type="journal article" date="2012" name="Science">
        <title>The Paleozoic origin of enzymatic lignin decomposition reconstructed from 31 fungal genomes.</title>
        <authorList>
            <person name="Floudas D."/>
            <person name="Binder M."/>
            <person name="Riley R."/>
            <person name="Barry K."/>
            <person name="Blanchette R.A."/>
            <person name="Henrissat B."/>
            <person name="Martinez A.T."/>
            <person name="Otillar R."/>
            <person name="Spatafora J.W."/>
            <person name="Yadav J.S."/>
            <person name="Aerts A."/>
            <person name="Benoit I."/>
            <person name="Boyd A."/>
            <person name="Carlson A."/>
            <person name="Copeland A."/>
            <person name="Coutinho P.M."/>
            <person name="de Vries R.P."/>
            <person name="Ferreira P."/>
            <person name="Findley K."/>
            <person name="Foster B."/>
            <person name="Gaskell J."/>
            <person name="Glotzer D."/>
            <person name="Gorecki P."/>
            <person name="Heitman J."/>
            <person name="Hesse C."/>
            <person name="Hori C."/>
            <person name="Igarashi K."/>
            <person name="Jurgens J.A."/>
            <person name="Kallen N."/>
            <person name="Kersten P."/>
            <person name="Kohler A."/>
            <person name="Kuees U."/>
            <person name="Kumar T.K.A."/>
            <person name="Kuo A."/>
            <person name="LaButti K."/>
            <person name="Larrondo L.F."/>
            <person name="Lindquist E."/>
            <person name="Ling A."/>
            <person name="Lombard V."/>
            <person name="Lucas S."/>
            <person name="Lundell T."/>
            <person name="Martin R."/>
            <person name="McLaughlin D.J."/>
            <person name="Morgenstern I."/>
            <person name="Morin E."/>
            <person name="Murat C."/>
            <person name="Nagy L.G."/>
            <person name="Nolan M."/>
            <person name="Ohm R.A."/>
            <person name="Patyshakuliyeva A."/>
            <person name="Rokas A."/>
            <person name="Ruiz-Duenas F.J."/>
            <person name="Sabat G."/>
            <person name="Salamov A."/>
            <person name="Samejima M."/>
            <person name="Schmutz J."/>
            <person name="Slot J.C."/>
            <person name="St John F."/>
            <person name="Stenlid J."/>
            <person name="Sun H."/>
            <person name="Sun S."/>
            <person name="Syed K."/>
            <person name="Tsang A."/>
            <person name="Wiebenga A."/>
            <person name="Young D."/>
            <person name="Pisabarro A."/>
            <person name="Eastwood D.C."/>
            <person name="Martin F."/>
            <person name="Cullen D."/>
            <person name="Grigoriev I.V."/>
            <person name="Hibbett D.S."/>
        </authorList>
    </citation>
    <scope>NUCLEOTIDE SEQUENCE [LARGE SCALE GENOMIC DNA]</scope>
    <source>
        <strain evidence="2 3">DJM-731 SS1</strain>
    </source>
</reference>